<proteinExistence type="inferred from homology"/>
<evidence type="ECO:0000313" key="8">
    <source>
        <dbReference type="EMBL" id="NVL11001.1"/>
    </source>
</evidence>
<dbReference type="PANTHER" id="PTHR30537:SF3">
    <property type="entry name" value="TRANSCRIPTIONAL REGULATORY PROTEIN"/>
    <property type="match status" value="1"/>
</dbReference>
<evidence type="ECO:0000259" key="6">
    <source>
        <dbReference type="PROSITE" id="PS50931"/>
    </source>
</evidence>
<protein>
    <submittedName>
        <fullName evidence="8">LysR family transcriptional regulator</fullName>
    </submittedName>
</protein>
<dbReference type="PROSITE" id="PS50931">
    <property type="entry name" value="HTH_LYSR"/>
    <property type="match status" value="1"/>
</dbReference>
<dbReference type="InterPro" id="IPR005119">
    <property type="entry name" value="LysR_subst-bd"/>
</dbReference>
<dbReference type="Gene3D" id="1.10.10.10">
    <property type="entry name" value="Winged helix-like DNA-binding domain superfamily/Winged helix DNA-binding domain"/>
    <property type="match status" value="1"/>
</dbReference>
<gene>
    <name evidence="8" type="ORF">HU230_36205</name>
    <name evidence="7" type="ORF">J4P68_16000</name>
</gene>
<reference evidence="8" key="1">
    <citation type="submission" date="2020-06" db="EMBL/GenBank/DDBJ databases">
        <title>Whole Genome Sequence of Bradyrhizobium sp. Strain 66S1MB.</title>
        <authorList>
            <person name="Bromfield E."/>
            <person name="Cloutier S."/>
        </authorList>
    </citation>
    <scope>NUCLEOTIDE SEQUENCE</scope>
    <source>
        <strain evidence="8">66S1MB</strain>
    </source>
</reference>
<dbReference type="EMBL" id="JABWSX010000001">
    <property type="protein sequence ID" value="NVL11001.1"/>
    <property type="molecule type" value="Genomic_DNA"/>
</dbReference>
<dbReference type="Pfam" id="PF00126">
    <property type="entry name" value="HTH_1"/>
    <property type="match status" value="1"/>
</dbReference>
<sequence>MQDLDWNDLRYILLLSRTGRIAGAARELGVNETTVARRIARLERLLGVRLFERNAGHLTPTDRGHIVISRAERIELDVESVKDSVRNADRLEVGKVRVTAVPLVLNHILIPALAAFLQSHPGLQIELVADPRNLSVTNREADIALRMTRPESEHRVIARRVGTFEFAVYAASTQQRGLPWITYDAYWSNLPQARWMAEAIASDPTSETFVTVNDSELAFNAVRAGLGRSLLPCRIADGFPGLSRLSGAKSILSREMWMIVHPDLKHLARVRAVISWIEQIMSERPI</sequence>
<dbReference type="RefSeq" id="WP_176534028.1">
    <property type="nucleotide sequence ID" value="NZ_CP088022.1"/>
</dbReference>
<evidence type="ECO:0000256" key="5">
    <source>
        <dbReference type="ARBA" id="ARBA00023163"/>
    </source>
</evidence>
<name>A0A973WV72_9BRAD</name>
<evidence type="ECO:0000313" key="9">
    <source>
        <dbReference type="Proteomes" id="UP000692816"/>
    </source>
</evidence>
<organism evidence="8">
    <name type="scientific">Bradyrhizobium quebecense</name>
    <dbReference type="NCBI Taxonomy" id="2748629"/>
    <lineage>
        <taxon>Bacteria</taxon>
        <taxon>Pseudomonadati</taxon>
        <taxon>Pseudomonadota</taxon>
        <taxon>Alphaproteobacteria</taxon>
        <taxon>Hyphomicrobiales</taxon>
        <taxon>Nitrobacteraceae</taxon>
        <taxon>Bradyrhizobium</taxon>
    </lineage>
</organism>
<feature type="domain" description="HTH lysR-type" evidence="6">
    <location>
        <begin position="4"/>
        <end position="61"/>
    </location>
</feature>
<evidence type="ECO:0000256" key="1">
    <source>
        <dbReference type="ARBA" id="ARBA00003502"/>
    </source>
</evidence>
<dbReference type="InterPro" id="IPR036388">
    <property type="entry name" value="WH-like_DNA-bd_sf"/>
</dbReference>
<evidence type="ECO:0000256" key="4">
    <source>
        <dbReference type="ARBA" id="ARBA00023125"/>
    </source>
</evidence>
<dbReference type="Proteomes" id="UP000692816">
    <property type="component" value="Unassembled WGS sequence"/>
</dbReference>
<comment type="similarity">
    <text evidence="2">Belongs to the LysR transcriptional regulatory family.</text>
</comment>
<keyword evidence="4" id="KW-0238">DNA-binding</keyword>
<dbReference type="GO" id="GO:0006351">
    <property type="term" value="P:DNA-templated transcription"/>
    <property type="evidence" value="ECO:0007669"/>
    <property type="project" value="TreeGrafter"/>
</dbReference>
<dbReference type="InterPro" id="IPR000847">
    <property type="entry name" value="LysR_HTH_N"/>
</dbReference>
<reference evidence="7" key="2">
    <citation type="journal article" date="2021" name="Int. J. Syst. Evol. Microbiol.">
        <title>Bradyrhizobium septentrionale sp. nov. (sv. septentrionale) and Bradyrhizobium quebecense sp. nov. (sv. septentrionale) associated with legumes native to Canada possess rearranged symbiosis genes and numerous insertion sequences.</title>
        <authorList>
            <person name="Bromfield E.S.P."/>
            <person name="Cloutier S."/>
        </authorList>
    </citation>
    <scope>NUCLEOTIDE SEQUENCE</scope>
    <source>
        <strain evidence="7">12S5</strain>
    </source>
</reference>
<dbReference type="Gene3D" id="3.40.190.290">
    <property type="match status" value="1"/>
</dbReference>
<keyword evidence="5" id="KW-0804">Transcription</keyword>
<keyword evidence="9" id="KW-1185">Reference proteome</keyword>
<dbReference type="PRINTS" id="PR00039">
    <property type="entry name" value="HTHLYSR"/>
</dbReference>
<dbReference type="InterPro" id="IPR058163">
    <property type="entry name" value="LysR-type_TF_proteobact-type"/>
</dbReference>
<dbReference type="PANTHER" id="PTHR30537">
    <property type="entry name" value="HTH-TYPE TRANSCRIPTIONAL REGULATOR"/>
    <property type="match status" value="1"/>
</dbReference>
<dbReference type="AlphaFoldDB" id="A0A973WV72"/>
<dbReference type="InterPro" id="IPR036390">
    <property type="entry name" value="WH_DNA-bd_sf"/>
</dbReference>
<accession>A0A973WV72</accession>
<comment type="function">
    <text evidence="1">NodD regulates the expression of the nodABCFE genes which encode other nodulation proteins. NodD is also a negative regulator of its own expression. Binds flavonoids as inducers.</text>
</comment>
<evidence type="ECO:0000313" key="7">
    <source>
        <dbReference type="EMBL" id="MBO1430937.1"/>
    </source>
</evidence>
<dbReference type="GO" id="GO:0003700">
    <property type="term" value="F:DNA-binding transcription factor activity"/>
    <property type="evidence" value="ECO:0007669"/>
    <property type="project" value="InterPro"/>
</dbReference>
<dbReference type="GO" id="GO:0043565">
    <property type="term" value="F:sequence-specific DNA binding"/>
    <property type="evidence" value="ECO:0007669"/>
    <property type="project" value="TreeGrafter"/>
</dbReference>
<keyword evidence="3" id="KW-0805">Transcription regulation</keyword>
<dbReference type="Pfam" id="PF03466">
    <property type="entry name" value="LysR_substrate"/>
    <property type="match status" value="1"/>
</dbReference>
<dbReference type="SUPFAM" id="SSF53850">
    <property type="entry name" value="Periplasmic binding protein-like II"/>
    <property type="match status" value="1"/>
</dbReference>
<dbReference type="SUPFAM" id="SSF46785">
    <property type="entry name" value="Winged helix' DNA-binding domain"/>
    <property type="match status" value="1"/>
</dbReference>
<evidence type="ECO:0000256" key="3">
    <source>
        <dbReference type="ARBA" id="ARBA00023015"/>
    </source>
</evidence>
<evidence type="ECO:0000256" key="2">
    <source>
        <dbReference type="ARBA" id="ARBA00009437"/>
    </source>
</evidence>
<dbReference type="EMBL" id="JAGEPA010000001">
    <property type="protein sequence ID" value="MBO1430937.1"/>
    <property type="molecule type" value="Genomic_DNA"/>
</dbReference>
<comment type="caution">
    <text evidence="8">The sequence shown here is derived from an EMBL/GenBank/DDBJ whole genome shotgun (WGS) entry which is preliminary data.</text>
</comment>